<evidence type="ECO:0000313" key="3">
    <source>
        <dbReference type="Proteomes" id="UP000800235"/>
    </source>
</evidence>
<gene>
    <name evidence="2" type="ORF">EJ08DRAFT_203430</name>
</gene>
<feature type="compositionally biased region" description="Polar residues" evidence="1">
    <location>
        <begin position="1"/>
        <end position="12"/>
    </location>
</feature>
<evidence type="ECO:0000256" key="1">
    <source>
        <dbReference type="SAM" id="MobiDB-lite"/>
    </source>
</evidence>
<dbReference type="AlphaFoldDB" id="A0A9P4NSM1"/>
<evidence type="ECO:0000313" key="2">
    <source>
        <dbReference type="EMBL" id="KAF2430920.1"/>
    </source>
</evidence>
<feature type="compositionally biased region" description="Acidic residues" evidence="1">
    <location>
        <begin position="61"/>
        <end position="75"/>
    </location>
</feature>
<feature type="region of interest" description="Disordered" evidence="1">
    <location>
        <begin position="48"/>
        <end position="148"/>
    </location>
</feature>
<reference evidence="2" key="1">
    <citation type="journal article" date="2020" name="Stud. Mycol.">
        <title>101 Dothideomycetes genomes: a test case for predicting lifestyles and emergence of pathogens.</title>
        <authorList>
            <person name="Haridas S."/>
            <person name="Albert R."/>
            <person name="Binder M."/>
            <person name="Bloem J."/>
            <person name="Labutti K."/>
            <person name="Salamov A."/>
            <person name="Andreopoulos B."/>
            <person name="Baker S."/>
            <person name="Barry K."/>
            <person name="Bills G."/>
            <person name="Bluhm B."/>
            <person name="Cannon C."/>
            <person name="Castanera R."/>
            <person name="Culley D."/>
            <person name="Daum C."/>
            <person name="Ezra D."/>
            <person name="Gonzalez J."/>
            <person name="Henrissat B."/>
            <person name="Kuo A."/>
            <person name="Liang C."/>
            <person name="Lipzen A."/>
            <person name="Lutzoni F."/>
            <person name="Magnuson J."/>
            <person name="Mondo S."/>
            <person name="Nolan M."/>
            <person name="Ohm R."/>
            <person name="Pangilinan J."/>
            <person name="Park H.-J."/>
            <person name="Ramirez L."/>
            <person name="Alfaro M."/>
            <person name="Sun H."/>
            <person name="Tritt A."/>
            <person name="Yoshinaga Y."/>
            <person name="Zwiers L.-H."/>
            <person name="Turgeon B."/>
            <person name="Goodwin S."/>
            <person name="Spatafora J."/>
            <person name="Crous P."/>
            <person name="Grigoriev I."/>
        </authorList>
    </citation>
    <scope>NUCLEOTIDE SEQUENCE</scope>
    <source>
        <strain evidence="2">CBS 130266</strain>
    </source>
</reference>
<organism evidence="2 3">
    <name type="scientific">Tothia fuscella</name>
    <dbReference type="NCBI Taxonomy" id="1048955"/>
    <lineage>
        <taxon>Eukaryota</taxon>
        <taxon>Fungi</taxon>
        <taxon>Dikarya</taxon>
        <taxon>Ascomycota</taxon>
        <taxon>Pezizomycotina</taxon>
        <taxon>Dothideomycetes</taxon>
        <taxon>Pleosporomycetidae</taxon>
        <taxon>Venturiales</taxon>
        <taxon>Cylindrosympodiaceae</taxon>
        <taxon>Tothia</taxon>
    </lineage>
</organism>
<comment type="caution">
    <text evidence="2">The sequence shown here is derived from an EMBL/GenBank/DDBJ whole genome shotgun (WGS) entry which is preliminary data.</text>
</comment>
<keyword evidence="3" id="KW-1185">Reference proteome</keyword>
<proteinExistence type="predicted"/>
<feature type="compositionally biased region" description="Basic and acidic residues" evidence="1">
    <location>
        <begin position="112"/>
        <end position="126"/>
    </location>
</feature>
<dbReference type="EMBL" id="MU007035">
    <property type="protein sequence ID" value="KAF2430920.1"/>
    <property type="molecule type" value="Genomic_DNA"/>
</dbReference>
<accession>A0A9P4NSM1</accession>
<protein>
    <submittedName>
        <fullName evidence="2">Uncharacterized protein</fullName>
    </submittedName>
</protein>
<feature type="region of interest" description="Disordered" evidence="1">
    <location>
        <begin position="1"/>
        <end position="34"/>
    </location>
</feature>
<sequence>MLDCTAQTNSANMAPARRHVVSRHHTGEQNKWPVADGHSLHIALSASDCENEDAVEHADVDFGDSDNDHSDEEDSPYNNIDTREMFKQAIYASKASNESKEEDTADGGSGETAKDVDDVKESRKGTQNEGITDGARLAAQDNTDKASIQKVSIAISTYGEQK</sequence>
<name>A0A9P4NSM1_9PEZI</name>
<dbReference type="Proteomes" id="UP000800235">
    <property type="component" value="Unassembled WGS sequence"/>
</dbReference>